<dbReference type="OrthoDB" id="194358at2759"/>
<evidence type="ECO:0000259" key="5">
    <source>
        <dbReference type="PROSITE" id="PS50837"/>
    </source>
</evidence>
<protein>
    <submittedName>
        <fullName evidence="6">Ankyrin repeat-containing domain protein</fullName>
    </submittedName>
</protein>
<dbReference type="InterPro" id="IPR007111">
    <property type="entry name" value="NACHT_NTPase"/>
</dbReference>
<comment type="caution">
    <text evidence="6">The sequence shown here is derived from an EMBL/GenBank/DDBJ whole genome shotgun (WGS) entry which is preliminary data.</text>
</comment>
<dbReference type="InterPro" id="IPR056884">
    <property type="entry name" value="NPHP3-like_N"/>
</dbReference>
<dbReference type="PANTHER" id="PTHR24198">
    <property type="entry name" value="ANKYRIN REPEAT AND PROTEIN KINASE DOMAIN-CONTAINING PROTEIN"/>
    <property type="match status" value="1"/>
</dbReference>
<dbReference type="InterPro" id="IPR027417">
    <property type="entry name" value="P-loop_NTPase"/>
</dbReference>
<accession>A0A9P9DHE4</accession>
<feature type="repeat" description="ANK" evidence="3">
    <location>
        <begin position="904"/>
        <end position="933"/>
    </location>
</feature>
<keyword evidence="1" id="KW-0677">Repeat</keyword>
<feature type="repeat" description="ANK" evidence="3">
    <location>
        <begin position="1080"/>
        <end position="1112"/>
    </location>
</feature>
<dbReference type="SUPFAM" id="SSF48403">
    <property type="entry name" value="Ankyrin repeat"/>
    <property type="match status" value="2"/>
</dbReference>
<dbReference type="InterPro" id="IPR054471">
    <property type="entry name" value="GPIID_WHD"/>
</dbReference>
<feature type="repeat" description="ANK" evidence="3">
    <location>
        <begin position="703"/>
        <end position="735"/>
    </location>
</feature>
<evidence type="ECO:0000313" key="6">
    <source>
        <dbReference type="EMBL" id="KAH7119293.1"/>
    </source>
</evidence>
<evidence type="ECO:0000256" key="1">
    <source>
        <dbReference type="ARBA" id="ARBA00022737"/>
    </source>
</evidence>
<feature type="repeat" description="ANK" evidence="3">
    <location>
        <begin position="868"/>
        <end position="900"/>
    </location>
</feature>
<dbReference type="EMBL" id="JAGMUV010000026">
    <property type="protein sequence ID" value="KAH7119293.1"/>
    <property type="molecule type" value="Genomic_DNA"/>
</dbReference>
<keyword evidence="2 3" id="KW-0040">ANK repeat</keyword>
<dbReference type="Pfam" id="PF13637">
    <property type="entry name" value="Ank_4"/>
    <property type="match status" value="1"/>
</dbReference>
<feature type="repeat" description="ANK" evidence="3">
    <location>
        <begin position="934"/>
        <end position="966"/>
    </location>
</feature>
<dbReference type="SUPFAM" id="SSF52540">
    <property type="entry name" value="P-loop containing nucleoside triphosphate hydrolases"/>
    <property type="match status" value="1"/>
</dbReference>
<evidence type="ECO:0000256" key="4">
    <source>
        <dbReference type="SAM" id="Coils"/>
    </source>
</evidence>
<feature type="repeat" description="ANK" evidence="3">
    <location>
        <begin position="736"/>
        <end position="768"/>
    </location>
</feature>
<feature type="repeat" description="ANK" evidence="3">
    <location>
        <begin position="1150"/>
        <end position="1178"/>
    </location>
</feature>
<dbReference type="PANTHER" id="PTHR24198:SF165">
    <property type="entry name" value="ANKYRIN REPEAT-CONTAINING PROTEIN-RELATED"/>
    <property type="match status" value="1"/>
</dbReference>
<feature type="repeat" description="ANK" evidence="3">
    <location>
        <begin position="805"/>
        <end position="834"/>
    </location>
</feature>
<dbReference type="Pfam" id="PF24883">
    <property type="entry name" value="NPHP3_N"/>
    <property type="match status" value="1"/>
</dbReference>
<evidence type="ECO:0000256" key="3">
    <source>
        <dbReference type="PROSITE-ProRule" id="PRU00023"/>
    </source>
</evidence>
<dbReference type="Proteomes" id="UP000738349">
    <property type="component" value="Unassembled WGS sequence"/>
</dbReference>
<dbReference type="AlphaFoldDB" id="A0A9P9DHE4"/>
<feature type="repeat" description="ANK" evidence="3">
    <location>
        <begin position="1040"/>
        <end position="1072"/>
    </location>
</feature>
<dbReference type="Pfam" id="PF00023">
    <property type="entry name" value="Ank"/>
    <property type="match status" value="1"/>
</dbReference>
<dbReference type="Gene3D" id="1.25.40.20">
    <property type="entry name" value="Ankyrin repeat-containing domain"/>
    <property type="match status" value="3"/>
</dbReference>
<evidence type="ECO:0000256" key="2">
    <source>
        <dbReference type="ARBA" id="ARBA00023043"/>
    </source>
</evidence>
<feature type="repeat" description="ANK" evidence="3">
    <location>
        <begin position="1000"/>
        <end position="1032"/>
    </location>
</feature>
<dbReference type="Gene3D" id="3.40.50.300">
    <property type="entry name" value="P-loop containing nucleotide triphosphate hydrolases"/>
    <property type="match status" value="1"/>
</dbReference>
<dbReference type="InterPro" id="IPR036770">
    <property type="entry name" value="Ankyrin_rpt-contain_sf"/>
</dbReference>
<feature type="coiled-coil region" evidence="4">
    <location>
        <begin position="39"/>
        <end position="103"/>
    </location>
</feature>
<feature type="repeat" description="ANK" evidence="3">
    <location>
        <begin position="967"/>
        <end position="999"/>
    </location>
</feature>
<dbReference type="PROSITE" id="PS50088">
    <property type="entry name" value="ANK_REPEAT"/>
    <property type="match status" value="14"/>
</dbReference>
<evidence type="ECO:0000313" key="7">
    <source>
        <dbReference type="Proteomes" id="UP000738349"/>
    </source>
</evidence>
<dbReference type="SMART" id="SM00248">
    <property type="entry name" value="ANK"/>
    <property type="match status" value="15"/>
</dbReference>
<dbReference type="Pfam" id="PF22939">
    <property type="entry name" value="WHD_GPIID"/>
    <property type="match status" value="1"/>
</dbReference>
<dbReference type="PROSITE" id="PS50837">
    <property type="entry name" value="NACHT"/>
    <property type="match status" value="1"/>
</dbReference>
<keyword evidence="7" id="KW-1185">Reference proteome</keyword>
<gene>
    <name evidence="6" type="ORF">EDB81DRAFT_701214</name>
</gene>
<proteinExistence type="predicted"/>
<name>A0A9P9DHE4_9HYPO</name>
<dbReference type="Pfam" id="PF12796">
    <property type="entry name" value="Ank_2"/>
    <property type="match status" value="4"/>
</dbReference>
<sequence>MSDPLSVAGSAVDIISLGITVAQGLLDYYAAFQGQKSDVAHTAKKLARLLEMLESLRHQLERHQVRADDHGLLTNMKSSMEDCKELIRELEEESNKFNQVRHQGTMAGLHAAGRRVAYPFRQSTLQKLDEDVDDFVSCLSLAMQVLQQSGTCKVQDSIEDTKALLDLIRTSEVRSDIRAWLKAPDATINFNEAVKKKHPGTGLWLAKGPTFTSWLEKPDSFLWLVGSAGCGKSVLCSSAIQYAFRHRRADPRIGIAFFYFTFNDESKQNVSAMLRALVLQLASQLENRPTCLWCLHDSYCNSTPPDSALMDCLHQLIQAFKNVYIVLDALDEVPRDKHRESMLRVLADLRAWSEPGLRLIVSSRDEVDIRQELGASPEQTIMMKNDSINRDIASFISHHLRDDRRLLKWDEYHARIETALTTRAQGGFRWVECQFEALASCPQSEDLLDQLLESLPQTLDETYKRMLSNIPSFSKDYARQILTLLCCAKRPLSVAELIDGIAVQLDGTPRFNPKRKLKNIEAIQQVCPGFTELDVNPDTGETTVRIAHFSVREYLESEQIRNSKDAALFSVRQQYADAQMACICLTVLLEPRSATSTSSASTPLQQDNFALARYAAQYWPGHFRDGLENPQTDVQVLRLFKDREGLFEKWVTIWNVDHPAGEAPLGKTPAPLYYASLLGLDSIVPILLDDTAVTALPPTGDEHYGSALQAASLGGHEKFVQLLIENNADVNAQGGYYGSALQAASAGGHEKIVQLLIDKNADVNAEGGEYGSALQAASAGGHKKTVQLLIDNNADMNAQGGVFGSALQAASAGGYEKIVQVLLDKNADVNAQAGYFGNALQAASAGGHDKIVQLLIDNNADVNAKGGLYRSALQVASAKGHDKIVQLLIDSKADVNARGGVFGSALQAASLGGHEKFVQLLIENNADVNAQGGEYGSALQAASAEGHEKIVRLLIDKNADVNAEGLPYESALQAASAGGHEKIVHLLIDNNADVNAEGGHYGSALQAASAGGREKIVQVLLDKNADVNAQAGYFGNALQAASAAVQTASAGGHDKIVQLLLDRNADVNAQGGYFRNALQAASAALRTALAGGHEKIVQLLLDNNADVNAEGGEYGSALQAASAEGHDKIVQLLIDNNADVNSQGGVFGDALQAASAGGHEKIVQLLIDKNADVNAQGGLRQPIS</sequence>
<keyword evidence="4" id="KW-0175">Coiled coil</keyword>
<reference evidence="6" key="1">
    <citation type="journal article" date="2021" name="Nat. Commun.">
        <title>Genetic determinants of endophytism in the Arabidopsis root mycobiome.</title>
        <authorList>
            <person name="Mesny F."/>
            <person name="Miyauchi S."/>
            <person name="Thiergart T."/>
            <person name="Pickel B."/>
            <person name="Atanasova L."/>
            <person name="Karlsson M."/>
            <person name="Huettel B."/>
            <person name="Barry K.W."/>
            <person name="Haridas S."/>
            <person name="Chen C."/>
            <person name="Bauer D."/>
            <person name="Andreopoulos W."/>
            <person name="Pangilinan J."/>
            <person name="LaButti K."/>
            <person name="Riley R."/>
            <person name="Lipzen A."/>
            <person name="Clum A."/>
            <person name="Drula E."/>
            <person name="Henrissat B."/>
            <person name="Kohler A."/>
            <person name="Grigoriev I.V."/>
            <person name="Martin F.M."/>
            <person name="Hacquard S."/>
        </authorList>
    </citation>
    <scope>NUCLEOTIDE SEQUENCE</scope>
    <source>
        <strain evidence="6">MPI-CAGE-AT-0147</strain>
    </source>
</reference>
<feature type="repeat" description="ANK" evidence="3">
    <location>
        <begin position="769"/>
        <end position="801"/>
    </location>
</feature>
<organism evidence="6 7">
    <name type="scientific">Dactylonectria macrodidyma</name>
    <dbReference type="NCBI Taxonomy" id="307937"/>
    <lineage>
        <taxon>Eukaryota</taxon>
        <taxon>Fungi</taxon>
        <taxon>Dikarya</taxon>
        <taxon>Ascomycota</taxon>
        <taxon>Pezizomycotina</taxon>
        <taxon>Sordariomycetes</taxon>
        <taxon>Hypocreomycetidae</taxon>
        <taxon>Hypocreales</taxon>
        <taxon>Nectriaceae</taxon>
        <taxon>Dactylonectria</taxon>
    </lineage>
</organism>
<dbReference type="PROSITE" id="PS50297">
    <property type="entry name" value="ANK_REP_REGION"/>
    <property type="match status" value="4"/>
</dbReference>
<dbReference type="InterPro" id="IPR002110">
    <property type="entry name" value="Ankyrin_rpt"/>
</dbReference>
<feature type="repeat" description="ANK" evidence="3">
    <location>
        <begin position="838"/>
        <end position="867"/>
    </location>
</feature>
<feature type="domain" description="NACHT" evidence="5">
    <location>
        <begin position="220"/>
        <end position="364"/>
    </location>
</feature>
<feature type="repeat" description="ANK" evidence="3">
    <location>
        <begin position="1113"/>
        <end position="1145"/>
    </location>
</feature>